<evidence type="ECO:0000313" key="2">
    <source>
        <dbReference type="EMBL" id="CAE0716219.1"/>
    </source>
</evidence>
<organism evidence="2">
    <name type="scientific">Pseudo-nitzschia australis</name>
    <dbReference type="NCBI Taxonomy" id="44445"/>
    <lineage>
        <taxon>Eukaryota</taxon>
        <taxon>Sar</taxon>
        <taxon>Stramenopiles</taxon>
        <taxon>Ochrophyta</taxon>
        <taxon>Bacillariophyta</taxon>
        <taxon>Bacillariophyceae</taxon>
        <taxon>Bacillariophycidae</taxon>
        <taxon>Bacillariales</taxon>
        <taxon>Bacillariaceae</taxon>
        <taxon>Pseudo-nitzschia</taxon>
    </lineage>
</organism>
<dbReference type="EMBL" id="HBIX01011952">
    <property type="protein sequence ID" value="CAE0716219.1"/>
    <property type="molecule type" value="Transcribed_RNA"/>
</dbReference>
<dbReference type="AlphaFoldDB" id="A0A7S4AHU3"/>
<feature type="compositionally biased region" description="Low complexity" evidence="1">
    <location>
        <begin position="99"/>
        <end position="113"/>
    </location>
</feature>
<feature type="region of interest" description="Disordered" evidence="1">
    <location>
        <begin position="87"/>
        <end position="130"/>
    </location>
</feature>
<evidence type="ECO:0000256" key="1">
    <source>
        <dbReference type="SAM" id="MobiDB-lite"/>
    </source>
</evidence>
<proteinExistence type="predicted"/>
<reference evidence="2" key="1">
    <citation type="submission" date="2021-01" db="EMBL/GenBank/DDBJ databases">
        <authorList>
            <person name="Corre E."/>
            <person name="Pelletier E."/>
            <person name="Niang G."/>
            <person name="Scheremetjew M."/>
            <person name="Finn R."/>
            <person name="Kale V."/>
            <person name="Holt S."/>
            <person name="Cochrane G."/>
            <person name="Meng A."/>
            <person name="Brown T."/>
            <person name="Cohen L."/>
        </authorList>
    </citation>
    <scope>NUCLEOTIDE SEQUENCE</scope>
    <source>
        <strain evidence="2">10249 10 AB</strain>
    </source>
</reference>
<gene>
    <name evidence="2" type="ORF">PAUS00366_LOCUS8971</name>
</gene>
<feature type="compositionally biased region" description="Polar residues" evidence="1">
    <location>
        <begin position="114"/>
        <end position="130"/>
    </location>
</feature>
<accession>A0A7S4AHU3</accession>
<sequence length="130" mass="14696">MLKMCPFVFQSGRGNSIFWSMRPGRMRAGSRLSIRFVAMMTLTSHRRAHQNVQLIQKLRHGTLKFSGTATRRVVAFASHRIDFINEPTVPYRTPSGEPRNSSDFSRSSRARSSCGLNTSSVRINSSSMTR</sequence>
<protein>
    <submittedName>
        <fullName evidence="2">Uncharacterized protein</fullName>
    </submittedName>
</protein>
<name>A0A7S4AHU3_9STRA</name>